<evidence type="ECO:0000313" key="2">
    <source>
        <dbReference type="Proteomes" id="UP000822688"/>
    </source>
</evidence>
<comment type="caution">
    <text evidence="1">The sequence shown here is derived from an EMBL/GenBank/DDBJ whole genome shotgun (WGS) entry which is preliminary data.</text>
</comment>
<dbReference type="AlphaFoldDB" id="A0A8T0GBR7"/>
<evidence type="ECO:0000313" key="1">
    <source>
        <dbReference type="EMBL" id="KAG0555784.1"/>
    </source>
</evidence>
<protein>
    <submittedName>
        <fullName evidence="1">Uncharacterized protein</fullName>
    </submittedName>
</protein>
<organism evidence="1 2">
    <name type="scientific">Ceratodon purpureus</name>
    <name type="common">Fire moss</name>
    <name type="synonym">Dicranum purpureum</name>
    <dbReference type="NCBI Taxonomy" id="3225"/>
    <lineage>
        <taxon>Eukaryota</taxon>
        <taxon>Viridiplantae</taxon>
        <taxon>Streptophyta</taxon>
        <taxon>Embryophyta</taxon>
        <taxon>Bryophyta</taxon>
        <taxon>Bryophytina</taxon>
        <taxon>Bryopsida</taxon>
        <taxon>Dicranidae</taxon>
        <taxon>Pseudoditrichales</taxon>
        <taxon>Ditrichaceae</taxon>
        <taxon>Ceratodon</taxon>
    </lineage>
</organism>
<name>A0A8T0GBR7_CERPU</name>
<dbReference type="EMBL" id="CM026432">
    <property type="protein sequence ID" value="KAG0555784.1"/>
    <property type="molecule type" value="Genomic_DNA"/>
</dbReference>
<reference evidence="1 2" key="1">
    <citation type="submission" date="2020-06" db="EMBL/GenBank/DDBJ databases">
        <title>WGS assembly of Ceratodon purpureus strain R40.</title>
        <authorList>
            <person name="Carey S.B."/>
            <person name="Jenkins J."/>
            <person name="Shu S."/>
            <person name="Lovell J.T."/>
            <person name="Sreedasyam A."/>
            <person name="Maumus F."/>
            <person name="Tiley G.P."/>
            <person name="Fernandez-Pozo N."/>
            <person name="Barry K."/>
            <person name="Chen C."/>
            <person name="Wang M."/>
            <person name="Lipzen A."/>
            <person name="Daum C."/>
            <person name="Saski C.A."/>
            <person name="Payton A.C."/>
            <person name="Mcbreen J.C."/>
            <person name="Conrad R.E."/>
            <person name="Kollar L.M."/>
            <person name="Olsson S."/>
            <person name="Huttunen S."/>
            <person name="Landis J.B."/>
            <person name="Wickett N.J."/>
            <person name="Johnson M.G."/>
            <person name="Rensing S.A."/>
            <person name="Grimwood J."/>
            <person name="Schmutz J."/>
            <person name="Mcdaniel S.F."/>
        </authorList>
    </citation>
    <scope>NUCLEOTIDE SEQUENCE [LARGE SCALE GENOMIC DNA]</scope>
    <source>
        <strain evidence="1 2">R40</strain>
    </source>
</reference>
<accession>A0A8T0GBR7</accession>
<keyword evidence="2" id="KW-1185">Reference proteome</keyword>
<sequence length="118" mass="13229">MRSLRKLTMIVTFLDTSKSQFPIACANRLQRNWPSVAGLRILSHSTEHQPAASLITARQRRTVSALLRLRHHPTRHLIRYDIRAASPWQLMAPSTGPKARSYCTTMESAALQGNASGH</sequence>
<proteinExistence type="predicted"/>
<dbReference type="Proteomes" id="UP000822688">
    <property type="component" value="Chromosome 11"/>
</dbReference>
<gene>
    <name evidence="1" type="ORF">KC19_11G002700</name>
</gene>